<name>A0ABN7BAB0_9HEMI</name>
<proteinExistence type="predicted"/>
<sequence length="93" mass="10572">MPDNGWKAPKEWAYQSPRNPATPLWASQFRRRETVEGKSLYLFSSISVDILHVQKATGCSWYCKNESPLTDDGKGLRCNADGNFRSPEGIHRD</sequence>
<organism evidence="1 2">
    <name type="scientific">Nesidiocoris tenuis</name>
    <dbReference type="NCBI Taxonomy" id="355587"/>
    <lineage>
        <taxon>Eukaryota</taxon>
        <taxon>Metazoa</taxon>
        <taxon>Ecdysozoa</taxon>
        <taxon>Arthropoda</taxon>
        <taxon>Hexapoda</taxon>
        <taxon>Insecta</taxon>
        <taxon>Pterygota</taxon>
        <taxon>Neoptera</taxon>
        <taxon>Paraneoptera</taxon>
        <taxon>Hemiptera</taxon>
        <taxon>Heteroptera</taxon>
        <taxon>Panheteroptera</taxon>
        <taxon>Cimicomorpha</taxon>
        <taxon>Miridae</taxon>
        <taxon>Dicyphina</taxon>
        <taxon>Nesidiocoris</taxon>
    </lineage>
</organism>
<reference evidence="1 2" key="1">
    <citation type="submission" date="2023-09" db="EMBL/GenBank/DDBJ databases">
        <title>Nesidiocoris tenuis whole genome shotgun sequence.</title>
        <authorList>
            <person name="Shibata T."/>
            <person name="Shimoda M."/>
            <person name="Kobayashi T."/>
            <person name="Uehara T."/>
        </authorList>
    </citation>
    <scope>NUCLEOTIDE SEQUENCE [LARGE SCALE GENOMIC DNA]</scope>
    <source>
        <strain evidence="1 2">Japan</strain>
    </source>
</reference>
<evidence type="ECO:0000313" key="1">
    <source>
        <dbReference type="EMBL" id="BET00560.1"/>
    </source>
</evidence>
<evidence type="ECO:0000313" key="2">
    <source>
        <dbReference type="Proteomes" id="UP001307889"/>
    </source>
</evidence>
<dbReference type="EMBL" id="AP028919">
    <property type="protein sequence ID" value="BET00560.1"/>
    <property type="molecule type" value="Genomic_DNA"/>
</dbReference>
<accession>A0ABN7BAB0</accession>
<keyword evidence="2" id="KW-1185">Reference proteome</keyword>
<protein>
    <submittedName>
        <fullName evidence="1">Uncharacterized protein</fullName>
    </submittedName>
</protein>
<dbReference type="Proteomes" id="UP001307889">
    <property type="component" value="Chromosome 11"/>
</dbReference>
<gene>
    <name evidence="1" type="ORF">NTJ_13376</name>
</gene>